<evidence type="ECO:0000256" key="1">
    <source>
        <dbReference type="ARBA" id="ARBA00022723"/>
    </source>
</evidence>
<keyword evidence="5" id="KW-0119">Carbohydrate metabolism</keyword>
<dbReference type="GO" id="GO:0019569">
    <property type="term" value="P:L-arabinose catabolic process to D-xylulose 5-phosphate"/>
    <property type="evidence" value="ECO:0007669"/>
    <property type="project" value="TreeGrafter"/>
</dbReference>
<dbReference type="AlphaFoldDB" id="A0A485CNH3"/>
<dbReference type="PANTHER" id="PTHR38464">
    <property type="entry name" value="L-ARABINOSE ISOMERASE"/>
    <property type="match status" value="1"/>
</dbReference>
<keyword evidence="1" id="KW-0479">Metal-binding</keyword>
<dbReference type="EC" id="5.3.1.4" evidence="7"/>
<keyword evidence="2" id="KW-0054">Arabinose catabolism</keyword>
<dbReference type="GO" id="GO:0046872">
    <property type="term" value="F:metal ion binding"/>
    <property type="evidence" value="ECO:0007669"/>
    <property type="project" value="UniProtKB-KW"/>
</dbReference>
<dbReference type="EMBL" id="CAADJG010000002">
    <property type="protein sequence ID" value="VFS86034.1"/>
    <property type="molecule type" value="Genomic_DNA"/>
</dbReference>
<accession>A0A485CNH3</accession>
<organism evidence="8 10">
    <name type="scientific">Raoultella terrigena</name>
    <name type="common">Klebsiella terrigena</name>
    <dbReference type="NCBI Taxonomy" id="577"/>
    <lineage>
        <taxon>Bacteria</taxon>
        <taxon>Pseudomonadati</taxon>
        <taxon>Pseudomonadota</taxon>
        <taxon>Gammaproteobacteria</taxon>
        <taxon>Enterobacterales</taxon>
        <taxon>Enterobacteriaceae</taxon>
        <taxon>Klebsiella/Raoultella group</taxon>
        <taxon>Raoultella</taxon>
    </lineage>
</organism>
<keyword evidence="3" id="KW-0464">Manganese</keyword>
<dbReference type="InterPro" id="IPR009015">
    <property type="entry name" value="Fucose_isomerase_N/cen_sf"/>
</dbReference>
<evidence type="ECO:0000259" key="6">
    <source>
        <dbReference type="Pfam" id="PF11762"/>
    </source>
</evidence>
<sequence length="466" mass="51417">MSAKIGIFAIGLEAYWPQFSGMKERLMEHHHRLLEKFSPRDVVAVGMVDNPERAREAGLRFQAEDVDIIFCHLTTYASSESLLPVVRALGNVTLVLLNVQSVPALDLDKTRTIDDWLGQGCTCAGLPEMTAVLRRFEHSFAVVSGYLEGDTILDEKMSQWCDAANACRRLKSGNIGILGRPYPGMMDLNVDETQIFRTFGSYVKHLNWEDIAANIAHGFNQDDIERVGQEVKEVFRLPEDLDEQHLTSMIEVYLATRKLVDDHRLIALSNHFEVQPGGYMHQIISASNPVFSMLTRQGIACPVEADIKTAIALTLMKSLAGSATLTELYSMDFNQDLCIVGHSGAGDPDIADEKSLLKMSPVFHGKPGSGFLTQFTPATGPVTLASVTQGADGQYMLVLAEGELVEGKTLQLGDTNALFRFRKGLRAFVDEWSACGPTHHCAMGRGYHAQAFHKLGQLLKIPVHEV</sequence>
<dbReference type="EMBL" id="LR134253">
    <property type="protein sequence ID" value="VED46098.1"/>
    <property type="molecule type" value="Genomic_DNA"/>
</dbReference>
<evidence type="ECO:0000313" key="8">
    <source>
        <dbReference type="EMBL" id="VFS86034.1"/>
    </source>
</evidence>
<dbReference type="SUPFAM" id="SSF50443">
    <property type="entry name" value="FucI/AraA C-terminal domain-like"/>
    <property type="match status" value="1"/>
</dbReference>
<dbReference type="Proteomes" id="UP000267630">
    <property type="component" value="Chromosome 3"/>
</dbReference>
<proteinExistence type="predicted"/>
<dbReference type="PANTHER" id="PTHR38464:SF1">
    <property type="entry name" value="L-ARABINOSE ISOMERASE"/>
    <property type="match status" value="1"/>
</dbReference>
<evidence type="ECO:0000313" key="7">
    <source>
        <dbReference type="EMBL" id="VED46098.1"/>
    </source>
</evidence>
<feature type="domain" description="L-arabinose isomerase C-terminal" evidence="6">
    <location>
        <begin position="324"/>
        <end position="461"/>
    </location>
</feature>
<evidence type="ECO:0000313" key="10">
    <source>
        <dbReference type="Proteomes" id="UP000332594"/>
    </source>
</evidence>
<keyword evidence="4 8" id="KW-0413">Isomerase</keyword>
<dbReference type="GO" id="GO:0008733">
    <property type="term" value="F:L-arabinose isomerase activity"/>
    <property type="evidence" value="ECO:0007669"/>
    <property type="project" value="UniProtKB-EC"/>
</dbReference>
<protein>
    <submittedName>
        <fullName evidence="8">L-arabinose isomerase</fullName>
        <ecNumber evidence="7">5.3.1.4</ecNumber>
    </submittedName>
</protein>
<dbReference type="InterPro" id="IPR024664">
    <property type="entry name" value="Ara_Isoase_C"/>
</dbReference>
<reference evidence="8 10" key="1">
    <citation type="submission" date="2019-03" db="EMBL/GenBank/DDBJ databases">
        <authorList>
            <consortium name="Pathogen Informatics"/>
        </authorList>
    </citation>
    <scope>NUCLEOTIDE SEQUENCE [LARGE SCALE GENOMIC DNA]</scope>
    <source>
        <strain evidence="8 10">NCTC13038</strain>
        <strain evidence="7 9">NCTC9997</strain>
    </source>
</reference>
<dbReference type="Pfam" id="PF11762">
    <property type="entry name" value="Arabinose_Iso_C"/>
    <property type="match status" value="1"/>
</dbReference>
<evidence type="ECO:0000256" key="5">
    <source>
        <dbReference type="ARBA" id="ARBA00023277"/>
    </source>
</evidence>
<keyword evidence="9" id="KW-1185">Reference proteome</keyword>
<dbReference type="GO" id="GO:0005829">
    <property type="term" value="C:cytosol"/>
    <property type="evidence" value="ECO:0007669"/>
    <property type="project" value="TreeGrafter"/>
</dbReference>
<evidence type="ECO:0000256" key="3">
    <source>
        <dbReference type="ARBA" id="ARBA00023211"/>
    </source>
</evidence>
<dbReference type="InterPro" id="IPR003762">
    <property type="entry name" value="Lara_isomerase"/>
</dbReference>
<dbReference type="SUPFAM" id="SSF53743">
    <property type="entry name" value="FucI/AraA N-terminal and middle domains"/>
    <property type="match status" value="1"/>
</dbReference>
<dbReference type="Proteomes" id="UP000332594">
    <property type="component" value="Unassembled WGS sequence"/>
</dbReference>
<dbReference type="RefSeq" id="WP_134527911.1">
    <property type="nucleotide sequence ID" value="NZ_BJNO01000015.1"/>
</dbReference>
<evidence type="ECO:0000313" key="9">
    <source>
        <dbReference type="Proteomes" id="UP000267630"/>
    </source>
</evidence>
<evidence type="ECO:0000256" key="4">
    <source>
        <dbReference type="ARBA" id="ARBA00023235"/>
    </source>
</evidence>
<name>A0A485CNH3_RAOTE</name>
<gene>
    <name evidence="8" type="ORF">NCTC13038_05237</name>
    <name evidence="7" type="ORF">NCTC9997_00814</name>
</gene>
<evidence type="ECO:0000256" key="2">
    <source>
        <dbReference type="ARBA" id="ARBA00022935"/>
    </source>
</evidence>
<dbReference type="InterPro" id="IPR004216">
    <property type="entry name" value="Fuc/Ara_isomerase_C"/>
</dbReference>